<accession>A0AAW3F9G4</accession>
<feature type="chain" id="PRO_5044002732" evidence="1">
    <location>
        <begin position="22"/>
        <end position="252"/>
    </location>
</feature>
<dbReference type="EMBL" id="JPGG01000015">
    <property type="protein sequence ID" value="KGC17908.1"/>
    <property type="molecule type" value="Genomic_DNA"/>
</dbReference>
<dbReference type="KEGG" id="bgo:BM43_467"/>
<evidence type="ECO:0000256" key="1">
    <source>
        <dbReference type="SAM" id="SignalP"/>
    </source>
</evidence>
<gene>
    <name evidence="2" type="ORF">DM48_5177</name>
</gene>
<sequence>MCVAAAIAGAGVAGAVATSSAGSDAASAQENAANSANATQLQMFNTSQQDLAPYMKLGTDEMPAYQQALTGLSSIAPFSFNGNDLSSNPGFQFASTQGLKSVQNQMAARGLGYSGAQIKGAENYETGLANQYYQNYYDQALGAYQTNYNVASGKASALSGAVQIGGNAAAGAGNNAINTGNSIAANTIGAGNASAASSIATGNALSGAASSIGSSALLSQLLAGQGSAGMYSTTPAVAQGTTNGLSNAWGLG</sequence>
<evidence type="ECO:0000313" key="2">
    <source>
        <dbReference type="EMBL" id="KGC17908.1"/>
    </source>
</evidence>
<name>A0AAW3F9G4_BURGA</name>
<organism evidence="2 3">
    <name type="scientific">Burkholderia gladioli</name>
    <name type="common">Pseudomonas marginata</name>
    <name type="synonym">Phytomonas marginata</name>
    <dbReference type="NCBI Taxonomy" id="28095"/>
    <lineage>
        <taxon>Bacteria</taxon>
        <taxon>Pseudomonadati</taxon>
        <taxon>Pseudomonadota</taxon>
        <taxon>Betaproteobacteria</taxon>
        <taxon>Burkholderiales</taxon>
        <taxon>Burkholderiaceae</taxon>
        <taxon>Burkholderia</taxon>
    </lineage>
</organism>
<feature type="signal peptide" evidence="1">
    <location>
        <begin position="1"/>
        <end position="21"/>
    </location>
</feature>
<dbReference type="AlphaFoldDB" id="A0AAW3F9G4"/>
<comment type="caution">
    <text evidence="2">The sequence shown here is derived from an EMBL/GenBank/DDBJ whole genome shotgun (WGS) entry which is preliminary data.</text>
</comment>
<dbReference type="Proteomes" id="UP000029590">
    <property type="component" value="Unassembled WGS sequence"/>
</dbReference>
<protein>
    <submittedName>
        <fullName evidence="2">DNA transfer protein</fullName>
    </submittedName>
</protein>
<proteinExistence type="predicted"/>
<evidence type="ECO:0000313" key="3">
    <source>
        <dbReference type="Proteomes" id="UP000029590"/>
    </source>
</evidence>
<reference evidence="2 3" key="1">
    <citation type="submission" date="2014-04" db="EMBL/GenBank/DDBJ databases">
        <authorList>
            <person name="Bishop-Lilly K.A."/>
            <person name="Broomall S.M."/>
            <person name="Chain P.S."/>
            <person name="Chertkov O."/>
            <person name="Coyne S.R."/>
            <person name="Daligault H.E."/>
            <person name="Davenport K.W."/>
            <person name="Erkkila T."/>
            <person name="Frey K.G."/>
            <person name="Gibbons H.S."/>
            <person name="Gu W."/>
            <person name="Jaissle J."/>
            <person name="Johnson S.L."/>
            <person name="Koroleva G.I."/>
            <person name="Ladner J.T."/>
            <person name="Lo C.-C."/>
            <person name="Minogue T.D."/>
            <person name="Munk C."/>
            <person name="Palacios G.F."/>
            <person name="Redden C.L."/>
            <person name="Rosenzweig C.N."/>
            <person name="Scholz M.B."/>
            <person name="Teshima H."/>
            <person name="Xu Y."/>
        </authorList>
    </citation>
    <scope>NUCLEOTIDE SEQUENCE [LARGE SCALE GENOMIC DNA]</scope>
    <source>
        <strain evidence="3">gladioli</strain>
    </source>
</reference>
<keyword evidence="1" id="KW-0732">Signal</keyword>